<dbReference type="Pfam" id="PF10011">
    <property type="entry name" value="DUF2254"/>
    <property type="match status" value="1"/>
</dbReference>
<feature type="transmembrane region" description="Helical" evidence="1">
    <location>
        <begin position="62"/>
        <end position="88"/>
    </location>
</feature>
<accession>A0A1M7I131</accession>
<gene>
    <name evidence="2" type="ORF">SAMN05443432_106224</name>
</gene>
<keyword evidence="3" id="KW-1185">Reference proteome</keyword>
<proteinExistence type="predicted"/>
<evidence type="ECO:0000313" key="2">
    <source>
        <dbReference type="EMBL" id="SHM34420.1"/>
    </source>
</evidence>
<dbReference type="EMBL" id="FRCB01000006">
    <property type="protein sequence ID" value="SHM34420.1"/>
    <property type="molecule type" value="Genomic_DNA"/>
</dbReference>
<sequence>MANTKTISKTLLVILRISRMLWVRVTLMACLAVVASMAAMLLDSLIPEVLRERFTPDAVMPILTILASGMLAVSTFSLNVMVTAHNAAAAQATPRAHRILLADTTTQTVLATFIGAFVYALSSIILFKAKLHAPGASVAVLAVTVVVVILVILAMLRWIDHLSDLGSMDKTLHDTERQARASLMLARQTPALRANALTPETVMPQDVVPVPAPRSGYLQFIDLRRMSAILQDKDARLYVHAPPGRFVLQGTPVAYASGLSGKALETVKECLTIGDYRSFEQDAAYGLLVLSEIASRALSPGINDPGTAIDVIGRQERLLWDWGRTPIEDKEPIFPRIFIPDTSPEQLIEGAFASTARDGAALVEVATRLQQALQTLAEGPDANLASAAEDMAERARAYSEQAMVLEEDKIKLRARQSAGGVNP</sequence>
<feature type="transmembrane region" description="Helical" evidence="1">
    <location>
        <begin position="139"/>
        <end position="159"/>
    </location>
</feature>
<dbReference type="Proteomes" id="UP000322545">
    <property type="component" value="Unassembled WGS sequence"/>
</dbReference>
<reference evidence="2 3" key="1">
    <citation type="submission" date="2016-11" db="EMBL/GenBank/DDBJ databases">
        <authorList>
            <person name="Varghese N."/>
            <person name="Submissions S."/>
        </authorList>
    </citation>
    <scope>NUCLEOTIDE SEQUENCE [LARGE SCALE GENOMIC DNA]</scope>
    <source>
        <strain evidence="2 3">DSM 28249</strain>
    </source>
</reference>
<evidence type="ECO:0000313" key="3">
    <source>
        <dbReference type="Proteomes" id="UP000322545"/>
    </source>
</evidence>
<evidence type="ECO:0000256" key="1">
    <source>
        <dbReference type="SAM" id="Phobius"/>
    </source>
</evidence>
<feature type="transmembrane region" description="Helical" evidence="1">
    <location>
        <begin position="109"/>
        <end position="127"/>
    </location>
</feature>
<dbReference type="AlphaFoldDB" id="A0A1M7I131"/>
<dbReference type="RefSeq" id="WP_149780033.1">
    <property type="nucleotide sequence ID" value="NZ_FRCB01000006.1"/>
</dbReference>
<name>A0A1M7I131_9RHOB</name>
<keyword evidence="1" id="KW-1133">Transmembrane helix</keyword>
<protein>
    <submittedName>
        <fullName evidence="2">Uncharacterized membrane protein</fullName>
    </submittedName>
</protein>
<organism evidence="2 3">
    <name type="scientific">Roseovarius litoreus</name>
    <dbReference type="NCBI Taxonomy" id="1155722"/>
    <lineage>
        <taxon>Bacteria</taxon>
        <taxon>Pseudomonadati</taxon>
        <taxon>Pseudomonadota</taxon>
        <taxon>Alphaproteobacteria</taxon>
        <taxon>Rhodobacterales</taxon>
        <taxon>Roseobacteraceae</taxon>
        <taxon>Roseovarius</taxon>
    </lineage>
</organism>
<feature type="transmembrane region" description="Helical" evidence="1">
    <location>
        <begin position="21"/>
        <end position="42"/>
    </location>
</feature>
<keyword evidence="1" id="KW-0812">Transmembrane</keyword>
<dbReference type="InterPro" id="IPR018723">
    <property type="entry name" value="DUF2254_membrane"/>
</dbReference>
<keyword evidence="1" id="KW-0472">Membrane</keyword>